<sequence length="84" mass="8738">MSITAAIITSDTITSLTDPVDSLLDAMFTAQHNLGHQITWTDLGTDAARGTYRGANGASTNVTVIDTNATDALTTAIAGWINGR</sequence>
<organism evidence="1">
    <name type="scientific">Mycolicibacterium sp. CBMA 213</name>
    <dbReference type="NCBI Taxonomy" id="1968788"/>
    <lineage>
        <taxon>Bacteria</taxon>
        <taxon>Bacillati</taxon>
        <taxon>Actinomycetota</taxon>
        <taxon>Actinomycetes</taxon>
        <taxon>Mycobacteriales</taxon>
        <taxon>Mycobacteriaceae</taxon>
        <taxon>Mycolicibacterium</taxon>
    </lineage>
</organism>
<accession>A0A1S6GKT7</accession>
<keyword evidence="1" id="KW-0614">Plasmid</keyword>
<reference evidence="1" key="1">
    <citation type="submission" date="2016-12" db="EMBL/GenBank/DDBJ databases">
        <title>Complete plasmid sequence carrying type IV-like and type VII secretion systems from an atypical mycobacteria strain.</title>
        <authorList>
            <person name="Morgado S."/>
            <person name="Marin M."/>
            <person name="Fonseca E."/>
            <person name="Freitas F."/>
            <person name="Vicente A.C."/>
        </authorList>
    </citation>
    <scope>NUCLEOTIDE SEQUENCE</scope>
    <source>
        <strain evidence="1">CBMA 213</strain>
        <plasmid evidence="1">pCBMA213_2</plasmid>
    </source>
</reference>
<protein>
    <submittedName>
        <fullName evidence="1">Uncharacterized protein</fullName>
    </submittedName>
</protein>
<gene>
    <name evidence="1" type="ORF">pCBMA213_2_00114</name>
</gene>
<evidence type="ECO:0000313" key="1">
    <source>
        <dbReference type="EMBL" id="AQS22478.1"/>
    </source>
</evidence>
<dbReference type="EMBL" id="KY349138">
    <property type="protein sequence ID" value="AQS22478.1"/>
    <property type="molecule type" value="Genomic_DNA"/>
</dbReference>
<dbReference type="Pfam" id="PF23946">
    <property type="entry name" value="DUF7280"/>
    <property type="match status" value="1"/>
</dbReference>
<dbReference type="InterPro" id="IPR055704">
    <property type="entry name" value="DUF7280"/>
</dbReference>
<name>A0A1S6GKT7_9MYCO</name>
<proteinExistence type="predicted"/>
<dbReference type="AlphaFoldDB" id="A0A1S6GKT7"/>
<geneLocation type="plasmid" evidence="1">
    <name>pCBMA213_2</name>
</geneLocation>
<dbReference type="RefSeq" id="WP_155909803.1">
    <property type="nucleotide sequence ID" value="NZ_KY349138.1"/>
</dbReference>